<gene>
    <name evidence="1" type="ORF">BCV72DRAFT_19168</name>
</gene>
<dbReference type="PANTHER" id="PTHR31919">
    <property type="entry name" value="ZINC FINGERS AND HOMEOBOXES PROTEIN 1, ISOFORM 2"/>
    <property type="match status" value="1"/>
</dbReference>
<proteinExistence type="predicted"/>
<protein>
    <recommendedName>
        <fullName evidence="2">TPR-like protein</fullName>
    </recommendedName>
</protein>
<dbReference type="EMBL" id="KV921978">
    <property type="protein sequence ID" value="ORE04197.1"/>
    <property type="molecule type" value="Genomic_DNA"/>
</dbReference>
<accession>A0A1X0QWQ0</accession>
<dbReference type="InterPro" id="IPR041404">
    <property type="entry name" value="DUF5588"/>
</dbReference>
<dbReference type="AlphaFoldDB" id="A0A1X0QWQ0"/>
<evidence type="ECO:0000313" key="1">
    <source>
        <dbReference type="EMBL" id="ORE04197.1"/>
    </source>
</evidence>
<name>A0A1X0QWQ0_RHIZD</name>
<dbReference type="OrthoDB" id="2124108at2759"/>
<dbReference type="PANTHER" id="PTHR31919:SF1">
    <property type="entry name" value="ZINC FINGERS AND HOMEOBOXES PROTEIN 1, ISOFORM 2"/>
    <property type="match status" value="1"/>
</dbReference>
<dbReference type="Proteomes" id="UP000242414">
    <property type="component" value="Unassembled WGS sequence"/>
</dbReference>
<evidence type="ECO:0008006" key="2">
    <source>
        <dbReference type="Google" id="ProtNLM"/>
    </source>
</evidence>
<sequence>MTSEDDTFNFNFDDDIFSETKEKQQVELSAINYQAKVETDGWFHSEKSVEELMLETHGPNQLKNSIEHDYLYKKYDIALDKCLEYIRVARTNDQCKVSGTKELVEMAMHCAAKLNKLDIINELLDEKQSTVDTGLLLTRGKFLPLVGRYKEAMHTYIEYHKERKLDYKIWNAMANVFMLSAENDSEKRQDMRYHLANLSMIRAIHIYTNSRWRNKIDFVKDRFERELESLEARLKTTKERRGDADKFVEWMSTDDKSIEDAGLSSFDWQDIIWIYKDWILRQDIEIEEDNTIKAVKDL</sequence>
<reference evidence="1" key="1">
    <citation type="journal article" date="2016" name="Proc. Natl. Acad. Sci. U.S.A.">
        <title>Lipid metabolic changes in an early divergent fungus govern the establishment of a mutualistic symbiosis with endobacteria.</title>
        <authorList>
            <person name="Lastovetsky O.A."/>
            <person name="Gaspar M.L."/>
            <person name="Mondo S.J."/>
            <person name="LaButti K.M."/>
            <person name="Sandor L."/>
            <person name="Grigoriev I.V."/>
            <person name="Henry S.A."/>
            <person name="Pawlowska T.E."/>
        </authorList>
    </citation>
    <scope>NUCLEOTIDE SEQUENCE [LARGE SCALE GENOMIC DNA]</scope>
    <source>
        <strain evidence="1">ATCC 52814</strain>
    </source>
</reference>
<organism evidence="1">
    <name type="scientific">Rhizopus microsporus var. microsporus</name>
    <dbReference type="NCBI Taxonomy" id="86635"/>
    <lineage>
        <taxon>Eukaryota</taxon>
        <taxon>Fungi</taxon>
        <taxon>Fungi incertae sedis</taxon>
        <taxon>Mucoromycota</taxon>
        <taxon>Mucoromycotina</taxon>
        <taxon>Mucoromycetes</taxon>
        <taxon>Mucorales</taxon>
        <taxon>Mucorineae</taxon>
        <taxon>Rhizopodaceae</taxon>
        <taxon>Rhizopus</taxon>
    </lineage>
</organism>
<dbReference type="VEuPathDB" id="FungiDB:BCV72DRAFT_19168"/>